<accession>A0A9J6B5V2</accession>
<feature type="region of interest" description="Disordered" evidence="1">
    <location>
        <begin position="32"/>
        <end position="56"/>
    </location>
</feature>
<evidence type="ECO:0000256" key="1">
    <source>
        <dbReference type="SAM" id="MobiDB-lite"/>
    </source>
</evidence>
<dbReference type="PANTHER" id="PTHR31286:SF79">
    <property type="entry name" value="N-6 ADENINE-SPECIFIC DNA METHYLASE"/>
    <property type="match status" value="1"/>
</dbReference>
<protein>
    <recommendedName>
        <fullName evidence="4">DUF4283 domain-containing protein</fullName>
    </recommendedName>
</protein>
<comment type="caution">
    <text evidence="2">The sequence shown here is derived from an EMBL/GenBank/DDBJ whole genome shotgun (WGS) entry which is preliminary data.</text>
</comment>
<dbReference type="EMBL" id="JACXVP010000001">
    <property type="protein sequence ID" value="KAG5632024.1"/>
    <property type="molecule type" value="Genomic_DNA"/>
</dbReference>
<gene>
    <name evidence="2" type="ORF">H5410_003741</name>
</gene>
<dbReference type="Proteomes" id="UP000824120">
    <property type="component" value="Chromosome 1"/>
</dbReference>
<dbReference type="AlphaFoldDB" id="A0A9J6B5V2"/>
<dbReference type="PANTHER" id="PTHR31286">
    <property type="entry name" value="GLYCINE-RICH CELL WALL STRUCTURAL PROTEIN 1.8-LIKE"/>
    <property type="match status" value="1"/>
</dbReference>
<keyword evidence="3" id="KW-1185">Reference proteome</keyword>
<evidence type="ECO:0000313" key="3">
    <source>
        <dbReference type="Proteomes" id="UP000824120"/>
    </source>
</evidence>
<organism evidence="2 3">
    <name type="scientific">Solanum commersonii</name>
    <name type="common">Commerson's wild potato</name>
    <name type="synonym">Commerson's nightshade</name>
    <dbReference type="NCBI Taxonomy" id="4109"/>
    <lineage>
        <taxon>Eukaryota</taxon>
        <taxon>Viridiplantae</taxon>
        <taxon>Streptophyta</taxon>
        <taxon>Embryophyta</taxon>
        <taxon>Tracheophyta</taxon>
        <taxon>Spermatophyta</taxon>
        <taxon>Magnoliopsida</taxon>
        <taxon>eudicotyledons</taxon>
        <taxon>Gunneridae</taxon>
        <taxon>Pentapetalae</taxon>
        <taxon>asterids</taxon>
        <taxon>lamiids</taxon>
        <taxon>Solanales</taxon>
        <taxon>Solanaceae</taxon>
        <taxon>Solanoideae</taxon>
        <taxon>Solaneae</taxon>
        <taxon>Solanum</taxon>
    </lineage>
</organism>
<dbReference type="InterPro" id="IPR040256">
    <property type="entry name" value="At4g02000-like"/>
</dbReference>
<sequence>MGGGGDGVGVVVASSSKGKDVALDSDGFANELNNEASNEVDDASKDVVSGDARKSKNPVQEGIPRVLWTEKEVDRMNIIENLQYPACWKILLRGPRNRRIEDFINMMSKPNYYIVAKDGYSYMMRPIIYDAKFNTQEETTHAMAWISFTNSKPTYFVKESIFSLVSGVGKPLHLDMTKIKQKTRPSCASVKVQVDLLAELPKFVELEVLTNPLTSGNLLNIGDGQEAVTSMLGGGGDSEIFSDRIELTDLILEVLLNAS</sequence>
<evidence type="ECO:0008006" key="4">
    <source>
        <dbReference type="Google" id="ProtNLM"/>
    </source>
</evidence>
<reference evidence="2 3" key="1">
    <citation type="submission" date="2020-09" db="EMBL/GenBank/DDBJ databases">
        <title>De no assembly of potato wild relative species, Solanum commersonii.</title>
        <authorList>
            <person name="Cho K."/>
        </authorList>
    </citation>
    <scope>NUCLEOTIDE SEQUENCE [LARGE SCALE GENOMIC DNA]</scope>
    <source>
        <strain evidence="2">LZ3.2</strain>
        <tissue evidence="2">Leaf</tissue>
    </source>
</reference>
<evidence type="ECO:0000313" key="2">
    <source>
        <dbReference type="EMBL" id="KAG5632024.1"/>
    </source>
</evidence>
<proteinExistence type="predicted"/>
<name>A0A9J6B5V2_SOLCO</name>
<dbReference type="OrthoDB" id="1304206at2759"/>